<comment type="caution">
    <text evidence="1">The sequence shown here is derived from an EMBL/GenBank/DDBJ whole genome shotgun (WGS) entry which is preliminary data.</text>
</comment>
<accession>A0AAV7NPQ3</accession>
<organism evidence="1 2">
    <name type="scientific">Pleurodeles waltl</name>
    <name type="common">Iberian ribbed newt</name>
    <dbReference type="NCBI Taxonomy" id="8319"/>
    <lineage>
        <taxon>Eukaryota</taxon>
        <taxon>Metazoa</taxon>
        <taxon>Chordata</taxon>
        <taxon>Craniata</taxon>
        <taxon>Vertebrata</taxon>
        <taxon>Euteleostomi</taxon>
        <taxon>Amphibia</taxon>
        <taxon>Batrachia</taxon>
        <taxon>Caudata</taxon>
        <taxon>Salamandroidea</taxon>
        <taxon>Salamandridae</taxon>
        <taxon>Pleurodelinae</taxon>
        <taxon>Pleurodeles</taxon>
    </lineage>
</organism>
<dbReference type="EMBL" id="JANPWB010000012">
    <property type="protein sequence ID" value="KAJ1117494.1"/>
    <property type="molecule type" value="Genomic_DNA"/>
</dbReference>
<keyword evidence="2" id="KW-1185">Reference proteome</keyword>
<evidence type="ECO:0000313" key="1">
    <source>
        <dbReference type="EMBL" id="KAJ1117494.1"/>
    </source>
</evidence>
<name>A0AAV7NPQ3_PLEWA</name>
<proteinExistence type="predicted"/>
<evidence type="ECO:0000313" key="2">
    <source>
        <dbReference type="Proteomes" id="UP001066276"/>
    </source>
</evidence>
<reference evidence="1" key="1">
    <citation type="journal article" date="2022" name="bioRxiv">
        <title>Sequencing and chromosome-scale assembly of the giantPleurodeles waltlgenome.</title>
        <authorList>
            <person name="Brown T."/>
            <person name="Elewa A."/>
            <person name="Iarovenko S."/>
            <person name="Subramanian E."/>
            <person name="Araus A.J."/>
            <person name="Petzold A."/>
            <person name="Susuki M."/>
            <person name="Suzuki K.-i.T."/>
            <person name="Hayashi T."/>
            <person name="Toyoda A."/>
            <person name="Oliveira C."/>
            <person name="Osipova E."/>
            <person name="Leigh N.D."/>
            <person name="Simon A."/>
            <person name="Yun M.H."/>
        </authorList>
    </citation>
    <scope>NUCLEOTIDE SEQUENCE</scope>
    <source>
        <strain evidence="1">20211129_DDA</strain>
        <tissue evidence="1">Liver</tissue>
    </source>
</reference>
<sequence length="157" mass="17818">MFTRPVQRYNVLDSLNMTAHCWQSPGMAGWITSIYLPHVSLDRCLWFPLGEEHWAVVALWAIGLWTLGNFFCDGVMCKLDQVRDRNNNPSVVTQFHYYKAHHVMHSLLGEDLLEPPELPALSHFLRTIATSHTVEIHTGGEKAGVYAKRSGSGDRDQ</sequence>
<protein>
    <submittedName>
        <fullName evidence="1">Uncharacterized protein</fullName>
    </submittedName>
</protein>
<dbReference type="Proteomes" id="UP001066276">
    <property type="component" value="Chromosome 8"/>
</dbReference>
<gene>
    <name evidence="1" type="ORF">NDU88_005694</name>
</gene>
<dbReference type="AlphaFoldDB" id="A0AAV7NPQ3"/>